<accession>A0A0L7K580</accession>
<protein>
    <submittedName>
        <fullName evidence="7">Deformed epidermal autoregulatory factor 1</fullName>
    </submittedName>
</protein>
<evidence type="ECO:0000256" key="2">
    <source>
        <dbReference type="ARBA" id="ARBA00023015"/>
    </source>
</evidence>
<evidence type="ECO:0000256" key="5">
    <source>
        <dbReference type="SAM" id="MobiDB-lite"/>
    </source>
</evidence>
<dbReference type="PROSITE" id="PS50864">
    <property type="entry name" value="SAND"/>
    <property type="match status" value="1"/>
</dbReference>
<sequence>MLCVDNGFISGGGVSEELKATHLVLASDKPEEKEPPRSWADTVHMPVLPVRCKNTSAELHKVKFGSGGRGKCIKYGLEWYTPSEFEALCGRASSKDWKRSIRFGGRSIQALIDEGILTPHATSCTCGACCDDQSGKMLCFYNFVNKHSVEYCSSYKKLFKSSAMGPVRLFTPYKRRRRNNMPEPEYKKPVIKRDSSHGDSDDVDNIHQMSSNSHSKEAWQSLAEGLDSNTDYHLLTETHSSTDHNTGK</sequence>
<keyword evidence="3" id="KW-0804">Transcription</keyword>
<reference evidence="7 8" key="1">
    <citation type="journal article" date="2015" name="Genome Biol. Evol.">
        <title>The genome of winter moth (Operophtera brumata) provides a genomic perspective on sexual dimorphism and phenology.</title>
        <authorList>
            <person name="Derks M.F."/>
            <person name="Smit S."/>
            <person name="Salis L."/>
            <person name="Schijlen E."/>
            <person name="Bossers A."/>
            <person name="Mateman C."/>
            <person name="Pijl A.S."/>
            <person name="de Ridder D."/>
            <person name="Groenen M.A."/>
            <person name="Visser M.E."/>
            <person name="Megens H.J."/>
        </authorList>
    </citation>
    <scope>NUCLEOTIDE SEQUENCE [LARGE SCALE GENOMIC DNA]</scope>
    <source>
        <strain evidence="7">WM2013NL</strain>
        <tissue evidence="7">Head and thorax</tissue>
    </source>
</reference>
<keyword evidence="4" id="KW-0539">Nucleus</keyword>
<feature type="compositionally biased region" description="Basic and acidic residues" evidence="5">
    <location>
        <begin position="184"/>
        <end position="200"/>
    </location>
</feature>
<dbReference type="Pfam" id="PF01342">
    <property type="entry name" value="SAND"/>
    <property type="match status" value="1"/>
</dbReference>
<proteinExistence type="predicted"/>
<dbReference type="FunFam" id="3.10.390.10:FF:000004">
    <property type="entry name" value="Deformed epidermal autoregulatory factor 1"/>
    <property type="match status" value="1"/>
</dbReference>
<evidence type="ECO:0000313" key="7">
    <source>
        <dbReference type="EMBL" id="KOB58240.1"/>
    </source>
</evidence>
<organism evidence="7 8">
    <name type="scientific">Operophtera brumata</name>
    <name type="common">Winter moth</name>
    <name type="synonym">Phalaena brumata</name>
    <dbReference type="NCBI Taxonomy" id="104452"/>
    <lineage>
        <taxon>Eukaryota</taxon>
        <taxon>Metazoa</taxon>
        <taxon>Ecdysozoa</taxon>
        <taxon>Arthropoda</taxon>
        <taxon>Hexapoda</taxon>
        <taxon>Insecta</taxon>
        <taxon>Pterygota</taxon>
        <taxon>Neoptera</taxon>
        <taxon>Endopterygota</taxon>
        <taxon>Lepidoptera</taxon>
        <taxon>Glossata</taxon>
        <taxon>Ditrysia</taxon>
        <taxon>Geometroidea</taxon>
        <taxon>Geometridae</taxon>
        <taxon>Larentiinae</taxon>
        <taxon>Operophtera</taxon>
    </lineage>
</organism>
<evidence type="ECO:0000313" key="8">
    <source>
        <dbReference type="Proteomes" id="UP000037510"/>
    </source>
</evidence>
<feature type="domain" description="SAND" evidence="6">
    <location>
        <begin position="38"/>
        <end position="118"/>
    </location>
</feature>
<dbReference type="InterPro" id="IPR010919">
    <property type="entry name" value="SAND-like_dom_sf"/>
</dbReference>
<keyword evidence="1" id="KW-0597">Phosphoprotein</keyword>
<dbReference type="Proteomes" id="UP000037510">
    <property type="component" value="Unassembled WGS sequence"/>
</dbReference>
<keyword evidence="8" id="KW-1185">Reference proteome</keyword>
<name>A0A0L7K580_OPEBR</name>
<dbReference type="SMART" id="SM00258">
    <property type="entry name" value="SAND"/>
    <property type="match status" value="1"/>
</dbReference>
<dbReference type="InterPro" id="IPR000770">
    <property type="entry name" value="SAND_dom"/>
</dbReference>
<dbReference type="EMBL" id="JTDY01010338">
    <property type="protein sequence ID" value="KOB58240.1"/>
    <property type="molecule type" value="Genomic_DNA"/>
</dbReference>
<gene>
    <name evidence="7" type="ORF">OBRU01_25371</name>
</gene>
<dbReference type="STRING" id="104452.A0A0L7K580"/>
<feature type="region of interest" description="Disordered" evidence="5">
    <location>
        <begin position="174"/>
        <end position="222"/>
    </location>
</feature>
<dbReference type="SUPFAM" id="SSF63763">
    <property type="entry name" value="SAND domain-like"/>
    <property type="match status" value="1"/>
</dbReference>
<dbReference type="PANTHER" id="PTHR10417">
    <property type="entry name" value="GLUCOCORTICOID MODULATORY ELEMENT-BINDING PROTEIN"/>
    <property type="match status" value="1"/>
</dbReference>
<dbReference type="Gene3D" id="3.10.390.10">
    <property type="entry name" value="SAND domain-like"/>
    <property type="match status" value="1"/>
</dbReference>
<comment type="caution">
    <text evidence="7">The sequence shown here is derived from an EMBL/GenBank/DDBJ whole genome shotgun (WGS) entry which is preliminary data.</text>
</comment>
<evidence type="ECO:0000256" key="4">
    <source>
        <dbReference type="ARBA" id="ARBA00023242"/>
    </source>
</evidence>
<evidence type="ECO:0000256" key="3">
    <source>
        <dbReference type="ARBA" id="ARBA00023163"/>
    </source>
</evidence>
<keyword evidence="2" id="KW-0805">Transcription regulation</keyword>
<dbReference type="GO" id="GO:0003677">
    <property type="term" value="F:DNA binding"/>
    <property type="evidence" value="ECO:0007669"/>
    <property type="project" value="UniProtKB-KW"/>
</dbReference>
<dbReference type="AlphaFoldDB" id="A0A0L7K580"/>
<evidence type="ECO:0000256" key="1">
    <source>
        <dbReference type="ARBA" id="ARBA00022553"/>
    </source>
</evidence>
<dbReference type="GO" id="GO:0046872">
    <property type="term" value="F:metal ion binding"/>
    <property type="evidence" value="ECO:0007669"/>
    <property type="project" value="UniProtKB-KW"/>
</dbReference>
<evidence type="ECO:0000259" key="6">
    <source>
        <dbReference type="PROSITE" id="PS50864"/>
    </source>
</evidence>